<name>A0A7W7YTD0_9HYPH</name>
<dbReference type="RefSeq" id="WP_184142091.1">
    <property type="nucleotide sequence ID" value="NZ_JACHIK010000003.1"/>
</dbReference>
<dbReference type="EMBL" id="JACHIK010000003">
    <property type="protein sequence ID" value="MBB5041953.1"/>
    <property type="molecule type" value="Genomic_DNA"/>
</dbReference>
<reference evidence="1 2" key="1">
    <citation type="submission" date="2020-08" db="EMBL/GenBank/DDBJ databases">
        <title>Genomic Encyclopedia of Type Strains, Phase IV (KMG-IV): sequencing the most valuable type-strain genomes for metagenomic binning, comparative biology and taxonomic classification.</title>
        <authorList>
            <person name="Goeker M."/>
        </authorList>
    </citation>
    <scope>NUCLEOTIDE SEQUENCE [LARGE SCALE GENOMIC DNA]</scope>
    <source>
        <strain evidence="1 2">DSM 21319</strain>
    </source>
</reference>
<sequence>MATQKELIAVVAENMGVPIETVTVIDRYLAEAGLRTRALRGRGTTPMTYADAANMIIATAWDANPKDAVNLVKAFRDLLANRVRETVYVAKDALGSTFGEALSNMIESIPEERAAFSAPDDAPGHMSVRVIMYGPEPRADVILVKDGEPNTFEFGPMFSRSIDLRRTVEFSQITLGFVGEAIADGFSK</sequence>
<gene>
    <name evidence="1" type="ORF">HNQ66_001336</name>
</gene>
<accession>A0A7W7YTD0</accession>
<evidence type="ECO:0000313" key="1">
    <source>
        <dbReference type="EMBL" id="MBB5041953.1"/>
    </source>
</evidence>
<protein>
    <submittedName>
        <fullName evidence="1">Uncharacterized protein</fullName>
    </submittedName>
</protein>
<evidence type="ECO:0000313" key="2">
    <source>
        <dbReference type="Proteomes" id="UP000535406"/>
    </source>
</evidence>
<dbReference type="AlphaFoldDB" id="A0A7W7YTD0"/>
<proteinExistence type="predicted"/>
<comment type="caution">
    <text evidence="1">The sequence shown here is derived from an EMBL/GenBank/DDBJ whole genome shotgun (WGS) entry which is preliminary data.</text>
</comment>
<dbReference type="Proteomes" id="UP000535406">
    <property type="component" value="Unassembled WGS sequence"/>
</dbReference>
<organism evidence="1 2">
    <name type="scientific">Shinella fusca</name>
    <dbReference type="NCBI Taxonomy" id="544480"/>
    <lineage>
        <taxon>Bacteria</taxon>
        <taxon>Pseudomonadati</taxon>
        <taxon>Pseudomonadota</taxon>
        <taxon>Alphaproteobacteria</taxon>
        <taxon>Hyphomicrobiales</taxon>
        <taxon>Rhizobiaceae</taxon>
        <taxon>Shinella</taxon>
    </lineage>
</organism>
<keyword evidence="2" id="KW-1185">Reference proteome</keyword>